<protein>
    <submittedName>
        <fullName evidence="2">Holin class II</fullName>
    </submittedName>
</protein>
<evidence type="ECO:0000313" key="2">
    <source>
        <dbReference type="EMBL" id="UNY50216.1"/>
    </source>
</evidence>
<keyword evidence="3" id="KW-1185">Reference proteome</keyword>
<accession>A0AAE9K7C7</accession>
<name>A0AAE9K7C7_9CAUD</name>
<keyword evidence="1" id="KW-0472">Membrane</keyword>
<evidence type="ECO:0000256" key="1">
    <source>
        <dbReference type="SAM" id="Phobius"/>
    </source>
</evidence>
<sequence length="69" mass="7734">MKLPVSVDFAVTAPLTGVGILAWLNAYSSLIMVACGVVGLAFNVWWRRREHRAIMQSIKENGYGQDIRR</sequence>
<keyword evidence="1" id="KW-1133">Transmembrane helix</keyword>
<dbReference type="Proteomes" id="UP000832073">
    <property type="component" value="Segment"/>
</dbReference>
<dbReference type="PROSITE" id="PS51257">
    <property type="entry name" value="PROKAR_LIPOPROTEIN"/>
    <property type="match status" value="1"/>
</dbReference>
<reference evidence="2" key="1">
    <citation type="submission" date="2022-02" db="EMBL/GenBank/DDBJ databases">
        <authorList>
            <person name="Pu M."/>
            <person name="Li Y."/>
            <person name="Han P."/>
            <person name="Fan H."/>
            <person name="Tong Y."/>
        </authorList>
    </citation>
    <scope>NUCLEOTIDE SEQUENCE</scope>
</reference>
<dbReference type="EMBL" id="OM735686">
    <property type="protein sequence ID" value="UNY50216.1"/>
    <property type="molecule type" value="Genomic_DNA"/>
</dbReference>
<feature type="transmembrane region" description="Helical" evidence="1">
    <location>
        <begin position="20"/>
        <end position="46"/>
    </location>
</feature>
<keyword evidence="1" id="KW-0812">Transmembrane</keyword>
<proteinExistence type="predicted"/>
<organism evidence="2 3">
    <name type="scientific">Stenotrophomonas phage vB_SmeS_BUCT700</name>
    <dbReference type="NCBI Taxonomy" id="2924895"/>
    <lineage>
        <taxon>Viruses</taxon>
        <taxon>Duplodnaviria</taxon>
        <taxon>Heunggongvirae</taxon>
        <taxon>Uroviricota</taxon>
        <taxon>Caudoviricetes</taxon>
        <taxon>Autographivirales</taxon>
        <taxon>Autonotataviridae</taxon>
        <taxon>Gujervirinae</taxon>
        <taxon>Smasvirus</taxon>
        <taxon>Smasvirus BUCT700</taxon>
    </lineage>
</organism>
<evidence type="ECO:0000313" key="3">
    <source>
        <dbReference type="Proteomes" id="UP000832073"/>
    </source>
</evidence>